<reference evidence="4 5" key="1">
    <citation type="submission" date="2018-04" db="EMBL/GenBank/DDBJ databases">
        <title>Genomic Encyclopedia of Type Strains, Phase III (KMG-III): the genomes of soil and plant-associated and newly described type strains.</title>
        <authorList>
            <person name="Whitman W."/>
        </authorList>
    </citation>
    <scope>NUCLEOTIDE SEQUENCE [LARGE SCALE GENOMIC DNA]</scope>
    <source>
        <strain evidence="4 5">NW12</strain>
    </source>
</reference>
<evidence type="ECO:0000259" key="3">
    <source>
        <dbReference type="Pfam" id="PF07589"/>
    </source>
</evidence>
<comment type="caution">
    <text evidence="4">The sequence shown here is derived from an EMBL/GenBank/DDBJ whole genome shotgun (WGS) entry which is preliminary data.</text>
</comment>
<accession>A0A2T4YMY5</accession>
<dbReference type="AlphaFoldDB" id="A0A2T4YMY5"/>
<evidence type="ECO:0000313" key="4">
    <source>
        <dbReference type="EMBL" id="PTM44777.1"/>
    </source>
</evidence>
<feature type="chain" id="PRO_5015514216" evidence="2">
    <location>
        <begin position="24"/>
        <end position="206"/>
    </location>
</feature>
<evidence type="ECO:0000256" key="1">
    <source>
        <dbReference type="SAM" id="Phobius"/>
    </source>
</evidence>
<name>A0A2T4YMY5_9SPHN</name>
<feature type="signal peptide" evidence="2">
    <location>
        <begin position="1"/>
        <end position="23"/>
    </location>
</feature>
<feature type="domain" description="Ice-binding protein C-terminal" evidence="3">
    <location>
        <begin position="171"/>
        <end position="196"/>
    </location>
</feature>
<dbReference type="EMBL" id="PZZN01000003">
    <property type="protein sequence ID" value="PTM44777.1"/>
    <property type="molecule type" value="Genomic_DNA"/>
</dbReference>
<protein>
    <submittedName>
        <fullName evidence="4">Putative secreted protein with PEP-CTERM sorting signal</fullName>
    </submittedName>
</protein>
<organism evidence="4 5">
    <name type="scientific">Sphingomonas aerolata</name>
    <dbReference type="NCBI Taxonomy" id="185951"/>
    <lineage>
        <taxon>Bacteria</taxon>
        <taxon>Pseudomonadati</taxon>
        <taxon>Pseudomonadota</taxon>
        <taxon>Alphaproteobacteria</taxon>
        <taxon>Sphingomonadales</taxon>
        <taxon>Sphingomonadaceae</taxon>
        <taxon>Sphingomonas</taxon>
    </lineage>
</organism>
<keyword evidence="1" id="KW-0812">Transmembrane</keyword>
<keyword evidence="5" id="KW-1185">Reference proteome</keyword>
<dbReference type="InterPro" id="IPR013424">
    <property type="entry name" value="Ice-binding_C"/>
</dbReference>
<gene>
    <name evidence="4" type="ORF">C8J24_2987</name>
</gene>
<feature type="transmembrane region" description="Helical" evidence="1">
    <location>
        <begin position="175"/>
        <end position="192"/>
    </location>
</feature>
<keyword evidence="1" id="KW-1133">Transmembrane helix</keyword>
<sequence length="206" mass="21794">MRTVLGFLIAVAIATVASGSAQAAKIVFSGSNGAGWVSGSFDYDPSSTALETEADETRTYASYTPSRSLYNFSFTSSITNGVTTADDNYTIFINDFLPGTDGQVDTLNVFGFKQLFGSENAMFTFDLDFPDANALSSASLPTALNAGSARFSYTGPFDSLALPVTFAMASAVPEPATWAMLIAGFGMVGGTMRRRRRVDARSLLLA</sequence>
<evidence type="ECO:0000256" key="2">
    <source>
        <dbReference type="SAM" id="SignalP"/>
    </source>
</evidence>
<dbReference type="NCBIfam" id="TIGR02595">
    <property type="entry name" value="PEP_CTERM"/>
    <property type="match status" value="1"/>
</dbReference>
<dbReference type="Pfam" id="PF07589">
    <property type="entry name" value="PEP-CTERM"/>
    <property type="match status" value="1"/>
</dbReference>
<proteinExistence type="predicted"/>
<dbReference type="NCBIfam" id="NF035944">
    <property type="entry name" value="PEPxxWA-CTERM"/>
    <property type="match status" value="1"/>
</dbReference>
<dbReference type="RefSeq" id="WP_107933582.1">
    <property type="nucleotide sequence ID" value="NZ_PZZN01000003.1"/>
</dbReference>
<keyword evidence="1" id="KW-0472">Membrane</keyword>
<evidence type="ECO:0000313" key="5">
    <source>
        <dbReference type="Proteomes" id="UP000240996"/>
    </source>
</evidence>
<keyword evidence="2" id="KW-0732">Signal</keyword>
<dbReference type="Proteomes" id="UP000240996">
    <property type="component" value="Unassembled WGS sequence"/>
</dbReference>